<keyword evidence="3" id="KW-1185">Reference proteome</keyword>
<evidence type="ECO:0000256" key="1">
    <source>
        <dbReference type="SAM" id="Phobius"/>
    </source>
</evidence>
<gene>
    <name evidence="2" type="ORF">P9271_13780</name>
</gene>
<comment type="caution">
    <text evidence="2">The sequence shown here is derived from an EMBL/GenBank/DDBJ whole genome shotgun (WGS) entry which is preliminary data.</text>
</comment>
<feature type="transmembrane region" description="Helical" evidence="1">
    <location>
        <begin position="36"/>
        <end position="62"/>
    </location>
</feature>
<sequence length="92" mass="10753">MKSYFIISQILYLLSLIPWVVIWGMSFMSFDAGIGIWNTSFVLIITLYPVAILICSILAWVFRLKKRRFAAIINLVPSLWIIAFFCFMFVYS</sequence>
<keyword evidence="1" id="KW-0472">Membrane</keyword>
<proteinExistence type="predicted"/>
<protein>
    <submittedName>
        <fullName evidence="2">Uncharacterized protein</fullName>
    </submittedName>
</protein>
<evidence type="ECO:0000313" key="2">
    <source>
        <dbReference type="EMBL" id="MED4402386.1"/>
    </source>
</evidence>
<dbReference type="GeneID" id="301143413"/>
<reference evidence="2 3" key="1">
    <citation type="submission" date="2023-03" db="EMBL/GenBank/DDBJ databases">
        <title>Bacillus Genome Sequencing.</title>
        <authorList>
            <person name="Dunlap C."/>
        </authorList>
    </citation>
    <scope>NUCLEOTIDE SEQUENCE [LARGE SCALE GENOMIC DNA]</scope>
    <source>
        <strain evidence="2 3">NRS-1717</strain>
    </source>
</reference>
<keyword evidence="1" id="KW-0812">Transmembrane</keyword>
<dbReference type="RefSeq" id="WP_082800045.1">
    <property type="nucleotide sequence ID" value="NZ_JARTFQ010000005.1"/>
</dbReference>
<dbReference type="EMBL" id="JARTFS010000011">
    <property type="protein sequence ID" value="MED4402386.1"/>
    <property type="molecule type" value="Genomic_DNA"/>
</dbReference>
<name>A0ABU6P2L5_9BACI</name>
<keyword evidence="1" id="KW-1133">Transmembrane helix</keyword>
<feature type="transmembrane region" description="Helical" evidence="1">
    <location>
        <begin position="69"/>
        <end position="91"/>
    </location>
</feature>
<feature type="transmembrane region" description="Helical" evidence="1">
    <location>
        <begin position="12"/>
        <end position="30"/>
    </location>
</feature>
<organism evidence="2 3">
    <name type="scientific">Metabacillus fastidiosus</name>
    <dbReference type="NCBI Taxonomy" id="1458"/>
    <lineage>
        <taxon>Bacteria</taxon>
        <taxon>Bacillati</taxon>
        <taxon>Bacillota</taxon>
        <taxon>Bacilli</taxon>
        <taxon>Bacillales</taxon>
        <taxon>Bacillaceae</taxon>
        <taxon>Metabacillus</taxon>
    </lineage>
</organism>
<dbReference type="Proteomes" id="UP001342826">
    <property type="component" value="Unassembled WGS sequence"/>
</dbReference>
<accession>A0ABU6P2L5</accession>
<evidence type="ECO:0000313" key="3">
    <source>
        <dbReference type="Proteomes" id="UP001342826"/>
    </source>
</evidence>